<dbReference type="Proteomes" id="UP000460718">
    <property type="component" value="Unassembled WGS sequence"/>
</dbReference>
<comment type="caution">
    <text evidence="2">The sequence shown here is derived from an EMBL/GenBank/DDBJ whole genome shotgun (WGS) entry which is preliminary data.</text>
</comment>
<evidence type="ECO:0000313" key="3">
    <source>
        <dbReference type="Proteomes" id="UP000460718"/>
    </source>
</evidence>
<sequence length="129" mass="14749">MATISTVKDKIRHSFKLKDLGAVRYILGIEVHHDLTEKTFMLRQPRYIDDLVRSFNQTEAHPSVTPIDLSLPVTKEDQPETQEDMKIMRGKPFRSIIGCLSYLTGSTRPDIAVAVSRLSRYLENPGIRH</sequence>
<organism evidence="2 3">
    <name type="scientific">Phytophthora fragariae</name>
    <dbReference type="NCBI Taxonomy" id="53985"/>
    <lineage>
        <taxon>Eukaryota</taxon>
        <taxon>Sar</taxon>
        <taxon>Stramenopiles</taxon>
        <taxon>Oomycota</taxon>
        <taxon>Peronosporomycetes</taxon>
        <taxon>Peronosporales</taxon>
        <taxon>Peronosporaceae</taxon>
        <taxon>Phytophthora</taxon>
    </lineage>
</organism>
<accession>A0A6A3JRK2</accession>
<reference evidence="2 3" key="1">
    <citation type="submission" date="2018-09" db="EMBL/GenBank/DDBJ databases">
        <title>Genomic investigation of the strawberry pathogen Phytophthora fragariae indicates pathogenicity is determined by transcriptional variation in three key races.</title>
        <authorList>
            <person name="Adams T.M."/>
            <person name="Armitage A.D."/>
            <person name="Sobczyk M.K."/>
            <person name="Bates H.J."/>
            <person name="Dunwell J.M."/>
            <person name="Nellist C.F."/>
            <person name="Harrison R.J."/>
        </authorList>
    </citation>
    <scope>NUCLEOTIDE SEQUENCE [LARGE SCALE GENOMIC DNA]</scope>
    <source>
        <strain evidence="2 3">SCRP245</strain>
    </source>
</reference>
<protein>
    <recommendedName>
        <fullName evidence="1">Reverse transcriptase Ty1/copia-type domain-containing protein</fullName>
    </recommendedName>
</protein>
<dbReference type="InterPro" id="IPR013103">
    <property type="entry name" value="RVT_2"/>
</dbReference>
<proteinExistence type="predicted"/>
<name>A0A6A3JRK2_9STRA</name>
<dbReference type="EMBL" id="QXFW01001179">
    <property type="protein sequence ID" value="KAE8995115.1"/>
    <property type="molecule type" value="Genomic_DNA"/>
</dbReference>
<dbReference type="AlphaFoldDB" id="A0A6A3JRK2"/>
<gene>
    <name evidence="2" type="ORF">PF011_g16464</name>
</gene>
<evidence type="ECO:0000259" key="1">
    <source>
        <dbReference type="Pfam" id="PF07727"/>
    </source>
</evidence>
<evidence type="ECO:0000313" key="2">
    <source>
        <dbReference type="EMBL" id="KAE8995115.1"/>
    </source>
</evidence>
<dbReference type="Pfam" id="PF07727">
    <property type="entry name" value="RVT_2"/>
    <property type="match status" value="1"/>
</dbReference>
<feature type="domain" description="Reverse transcriptase Ty1/copia-type" evidence="1">
    <location>
        <begin position="2"/>
        <end position="67"/>
    </location>
</feature>